<protein>
    <recommendedName>
        <fullName evidence="2">Glycosyltransferase 2-like domain-containing protein</fullName>
    </recommendedName>
</protein>
<dbReference type="SUPFAM" id="SSF53448">
    <property type="entry name" value="Nucleotide-diphospho-sugar transferases"/>
    <property type="match status" value="1"/>
</dbReference>
<keyword evidence="1" id="KW-0812">Transmembrane</keyword>
<dbReference type="InterPro" id="IPR001173">
    <property type="entry name" value="Glyco_trans_2-like"/>
</dbReference>
<feature type="domain" description="Glycosyltransferase 2-like" evidence="2">
    <location>
        <begin position="7"/>
        <end position="168"/>
    </location>
</feature>
<dbReference type="InterPro" id="IPR050834">
    <property type="entry name" value="Glycosyltransf_2"/>
</dbReference>
<name>A0A0D1A113_CLOBO</name>
<evidence type="ECO:0000259" key="2">
    <source>
        <dbReference type="Pfam" id="PF00535"/>
    </source>
</evidence>
<proteinExistence type="predicted"/>
<keyword evidence="1" id="KW-0472">Membrane</keyword>
<evidence type="ECO:0000256" key="1">
    <source>
        <dbReference type="SAM" id="Phobius"/>
    </source>
</evidence>
<sequence>MNKASVSVIIPYYNSERTIIRALNSVINQVYKNFEIILIDDGSTDNSYKVVGSFIKNNSQYQIKNLHQKNSGPSKARNLGIKQSIGKYIAFLDSDDSWDKNKLKIQMDFIEIRQDIFILGCDHKIVEDSGNIIKSKNLCKFKEVNFYSRLFKNYFSTPSVIVKKSALLKFGGFNEDQKYAEDTLLYLKIIRKYKGGKIQLPLVNLYKNEFGQGGLSRNLIETEKCELKNFKELRRENYKYNKKINIILYFVIVTFSLIKYLRRILIIKLRKQR</sequence>
<comment type="caution">
    <text evidence="3">The sequence shown here is derived from an EMBL/GenBank/DDBJ whole genome shotgun (WGS) entry which is preliminary data.</text>
</comment>
<dbReference type="PATRIC" id="fig|1379739.3.peg.3035"/>
<dbReference type="PANTHER" id="PTHR43685:SF2">
    <property type="entry name" value="GLYCOSYLTRANSFERASE 2-LIKE DOMAIN-CONTAINING PROTEIN"/>
    <property type="match status" value="1"/>
</dbReference>
<feature type="transmembrane region" description="Helical" evidence="1">
    <location>
        <begin position="244"/>
        <end position="261"/>
    </location>
</feature>
<dbReference type="Gene3D" id="3.90.550.10">
    <property type="entry name" value="Spore Coat Polysaccharide Biosynthesis Protein SpsA, Chain A"/>
    <property type="match status" value="1"/>
</dbReference>
<reference evidence="3 4" key="1">
    <citation type="submission" date="2014-06" db="EMBL/GenBank/DDBJ databases">
        <title>Genome characterization of distinct group I Clostridium botulinum lineages.</title>
        <authorList>
            <person name="Giordani F."/>
            <person name="Anselmo A."/>
            <person name="Fillo S."/>
            <person name="Palozzi A.M."/>
            <person name="Fortunato A."/>
            <person name="Gentile B."/>
            <person name="Ciammaruconi A."/>
            <person name="Anniballi F."/>
            <person name="De Medici D."/>
            <person name="Lista F."/>
        </authorList>
    </citation>
    <scope>NUCLEOTIDE SEQUENCE [LARGE SCALE GENOMIC DNA]</scope>
    <source>
        <strain evidence="3 4">B2 450</strain>
    </source>
</reference>
<accession>A0A0D1A113</accession>
<dbReference type="Proteomes" id="UP000032250">
    <property type="component" value="Unassembled WGS sequence"/>
</dbReference>
<keyword evidence="1" id="KW-1133">Transmembrane helix</keyword>
<dbReference type="Pfam" id="PF00535">
    <property type="entry name" value="Glycos_transf_2"/>
    <property type="match status" value="1"/>
</dbReference>
<dbReference type="OrthoDB" id="9785185at2"/>
<dbReference type="InterPro" id="IPR029044">
    <property type="entry name" value="Nucleotide-diphossugar_trans"/>
</dbReference>
<gene>
    <name evidence="3" type="ORF">N495_13245</name>
</gene>
<dbReference type="CDD" id="cd00761">
    <property type="entry name" value="Glyco_tranf_GTA_type"/>
    <property type="match status" value="1"/>
</dbReference>
<dbReference type="HOGENOM" id="CLU_025996_0_3_9"/>
<dbReference type="PANTHER" id="PTHR43685">
    <property type="entry name" value="GLYCOSYLTRANSFERASE"/>
    <property type="match status" value="1"/>
</dbReference>
<evidence type="ECO:0000313" key="3">
    <source>
        <dbReference type="EMBL" id="KIS24493.1"/>
    </source>
</evidence>
<dbReference type="AlphaFoldDB" id="A0A0D1A113"/>
<dbReference type="RefSeq" id="WP_043032167.1">
    <property type="nucleotide sequence ID" value="NZ_JXSU01000007.1"/>
</dbReference>
<organism evidence="3 4">
    <name type="scientific">Clostridium botulinum B2 450</name>
    <dbReference type="NCBI Taxonomy" id="1379739"/>
    <lineage>
        <taxon>Bacteria</taxon>
        <taxon>Bacillati</taxon>
        <taxon>Bacillota</taxon>
        <taxon>Clostridia</taxon>
        <taxon>Eubacteriales</taxon>
        <taxon>Clostridiaceae</taxon>
        <taxon>Clostridium</taxon>
    </lineage>
</organism>
<dbReference type="EMBL" id="JXSU01000007">
    <property type="protein sequence ID" value="KIS24493.1"/>
    <property type="molecule type" value="Genomic_DNA"/>
</dbReference>
<evidence type="ECO:0000313" key="4">
    <source>
        <dbReference type="Proteomes" id="UP000032250"/>
    </source>
</evidence>